<dbReference type="AlphaFoldDB" id="A0A5C8F8L6"/>
<evidence type="ECO:0000313" key="4">
    <source>
        <dbReference type="Proteomes" id="UP000323176"/>
    </source>
</evidence>
<accession>A0A5C8F8L6</accession>
<gene>
    <name evidence="3" type="ORF">EPJ72_03135</name>
</gene>
<keyword evidence="1" id="KW-0175">Coiled coil</keyword>
<dbReference type="PANTHER" id="PTHR43681:SF1">
    <property type="entry name" value="SARCALUMENIN"/>
    <property type="match status" value="1"/>
</dbReference>
<reference evidence="3 4" key="1">
    <citation type="journal article" date="1992" name="Lakartidningen">
        <title>[Penicillin V and not amoxicillin is the first choice preparation in acute otitis].</title>
        <authorList>
            <person name="Kamme C."/>
            <person name="Lundgren K."/>
            <person name="Prellner K."/>
        </authorList>
    </citation>
    <scope>NUCLEOTIDE SEQUENCE [LARGE SCALE GENOMIC DNA]</scope>
    <source>
        <strain evidence="3 4">PC5538III-hc</strain>
    </source>
</reference>
<dbReference type="EMBL" id="SAXY01000020">
    <property type="protein sequence ID" value="TXJ44950.1"/>
    <property type="molecule type" value="Genomic_DNA"/>
</dbReference>
<dbReference type="OrthoDB" id="1080466at2"/>
<dbReference type="InterPro" id="IPR045063">
    <property type="entry name" value="Dynamin_N"/>
</dbReference>
<dbReference type="PANTHER" id="PTHR43681">
    <property type="entry name" value="TRANSMEMBRANE GTPASE FZO"/>
    <property type="match status" value="1"/>
</dbReference>
<sequence length="566" mass="65642">MYIKKLEYINILEKIKNIYLKYSTDKAIINNIDDTIKCLEEYKLKIVLIGKFNAGKTCILNTLLNRYVLEENTSPETSIATELFYTDKNEHAEFLKKDTSILKLSLDEALNTKVSSRDFYYAKYYVNNNFLLENNNIIFVDMPGINSNIEDHNKAIIQYIDQAGGYIFVISSEDGDINNESIGFLKEIKNYNSCLAVAITKSDRKLKDIENIKNKIKDTVENIFKEKIECVYFNRDDNDIKEKILHLVNSMNFDVIFESKFKPLLLNIKSNISVYLESIKDGLYFNDYELNNQIRNLEQEKKDIEEQITRQEYKLHNKIFNEDIPNILVDFERELVNNAKFLASYAANGDAKKFEQSVIDILRPIWVSSVNNTFNNSFHHFVQGLEIKTKGIIEAKNITNRIKNVFSSVTQISKHIEENTKKIKKSDNDDNSIKYSKETKNLLAGLAIATDVVAPWMELIIVFLPDILNLVFSIESKLKLDDLESKIVVDVIPQIVNRVKIDIDNNFKEMETEGIKKIKEEAKKLIQSKEDAINSIKNKSEEERKKYETNLSQLNIDIENINNIMI</sequence>
<protein>
    <recommendedName>
        <fullName evidence="2">Dynamin N-terminal domain-containing protein</fullName>
    </recommendedName>
</protein>
<proteinExistence type="predicted"/>
<name>A0A5C8F8L6_BRAPL</name>
<dbReference type="Gene3D" id="3.40.50.300">
    <property type="entry name" value="P-loop containing nucleotide triphosphate hydrolases"/>
    <property type="match status" value="1"/>
</dbReference>
<evidence type="ECO:0000313" key="3">
    <source>
        <dbReference type="EMBL" id="TXJ44950.1"/>
    </source>
</evidence>
<dbReference type="InterPro" id="IPR027417">
    <property type="entry name" value="P-loop_NTPase"/>
</dbReference>
<dbReference type="Proteomes" id="UP000323176">
    <property type="component" value="Unassembled WGS sequence"/>
</dbReference>
<dbReference type="SUPFAM" id="SSF52540">
    <property type="entry name" value="P-loop containing nucleoside triphosphate hydrolases"/>
    <property type="match status" value="1"/>
</dbReference>
<evidence type="ECO:0000259" key="2">
    <source>
        <dbReference type="Pfam" id="PF00350"/>
    </source>
</evidence>
<feature type="coiled-coil region" evidence="1">
    <location>
        <begin position="287"/>
        <end position="314"/>
    </location>
</feature>
<evidence type="ECO:0000256" key="1">
    <source>
        <dbReference type="SAM" id="Coils"/>
    </source>
</evidence>
<feature type="domain" description="Dynamin N-terminal" evidence="2">
    <location>
        <begin position="46"/>
        <end position="188"/>
    </location>
</feature>
<organism evidence="3 4">
    <name type="scientific">Brachyspira pilosicoli</name>
    <name type="common">Serpulina pilosicoli</name>
    <dbReference type="NCBI Taxonomy" id="52584"/>
    <lineage>
        <taxon>Bacteria</taxon>
        <taxon>Pseudomonadati</taxon>
        <taxon>Spirochaetota</taxon>
        <taxon>Spirochaetia</taxon>
        <taxon>Brachyspirales</taxon>
        <taxon>Brachyspiraceae</taxon>
        <taxon>Brachyspira</taxon>
    </lineage>
</organism>
<feature type="coiled-coil region" evidence="1">
    <location>
        <begin position="515"/>
        <end position="564"/>
    </location>
</feature>
<dbReference type="Pfam" id="PF00350">
    <property type="entry name" value="Dynamin_N"/>
    <property type="match status" value="1"/>
</dbReference>
<comment type="caution">
    <text evidence="3">The sequence shown here is derived from an EMBL/GenBank/DDBJ whole genome shotgun (WGS) entry which is preliminary data.</text>
</comment>
<dbReference type="InterPro" id="IPR051943">
    <property type="entry name" value="TRAFAC_Dynamin-like_GTPase"/>
</dbReference>